<dbReference type="GO" id="GO:0003824">
    <property type="term" value="F:catalytic activity"/>
    <property type="evidence" value="ECO:0007669"/>
    <property type="project" value="InterPro"/>
</dbReference>
<organism evidence="7 8">
    <name type="scientific">Candidatus Egerieicola faecale</name>
    <dbReference type="NCBI Taxonomy" id="2840774"/>
    <lineage>
        <taxon>Bacteria</taxon>
        <taxon>Bacillati</taxon>
        <taxon>Bacillota</taxon>
        <taxon>Clostridia</taxon>
        <taxon>Eubacteriales</taxon>
        <taxon>Oscillospiraceae</taxon>
        <taxon>Oscillospiraceae incertae sedis</taxon>
        <taxon>Candidatus Egerieicola</taxon>
    </lineage>
</organism>
<feature type="binding site" evidence="5">
    <location>
        <position position="64"/>
    </location>
    <ligand>
        <name>[4Fe-4S] cluster</name>
        <dbReference type="ChEBI" id="CHEBI:49883"/>
        <note>4Fe-4S-S-AdoMet</note>
    </ligand>
</feature>
<proteinExistence type="predicted"/>
<dbReference type="InterPro" id="IPR040085">
    <property type="entry name" value="MJ0674-like"/>
</dbReference>
<dbReference type="SUPFAM" id="SSF102114">
    <property type="entry name" value="Radical SAM enzymes"/>
    <property type="match status" value="1"/>
</dbReference>
<protein>
    <submittedName>
        <fullName evidence="7">4Fe-4S cluster-binding domain-containing protein</fullName>
    </submittedName>
</protein>
<keyword evidence="4 5" id="KW-0411">Iron-sulfur</keyword>
<dbReference type="CDD" id="cd01335">
    <property type="entry name" value="Radical_SAM"/>
    <property type="match status" value="1"/>
</dbReference>
<dbReference type="InterPro" id="IPR016431">
    <property type="entry name" value="Pyrv-formate_lyase-activ_prd"/>
</dbReference>
<evidence type="ECO:0000256" key="1">
    <source>
        <dbReference type="ARBA" id="ARBA00022691"/>
    </source>
</evidence>
<dbReference type="Pfam" id="PF04055">
    <property type="entry name" value="Radical_SAM"/>
    <property type="match status" value="1"/>
</dbReference>
<dbReference type="GO" id="GO:0046872">
    <property type="term" value="F:metal ion binding"/>
    <property type="evidence" value="ECO:0007669"/>
    <property type="project" value="UniProtKB-KW"/>
</dbReference>
<dbReference type="EMBL" id="DVMX01000134">
    <property type="protein sequence ID" value="HIU42270.1"/>
    <property type="molecule type" value="Genomic_DNA"/>
</dbReference>
<comment type="cofactor">
    <cofactor evidence="5">
        <name>[4Fe-4S] cluster</name>
        <dbReference type="ChEBI" id="CHEBI:49883"/>
    </cofactor>
    <text evidence="5">Binds 1 [4Fe-4S] cluster. The cluster is coordinated with 3 cysteines and an exchangeable S-adenosyl-L-methionine.</text>
</comment>
<dbReference type="PANTHER" id="PTHR43075">
    <property type="entry name" value="FORMATE LYASE ACTIVATING ENZYME, PUTATIVE (AFU_ORTHOLOGUE AFUA_2G15630)-RELATED"/>
    <property type="match status" value="1"/>
</dbReference>
<dbReference type="InterPro" id="IPR013785">
    <property type="entry name" value="Aldolase_TIM"/>
</dbReference>
<evidence type="ECO:0000256" key="3">
    <source>
        <dbReference type="ARBA" id="ARBA00023004"/>
    </source>
</evidence>
<feature type="binding site" evidence="5">
    <location>
        <position position="71"/>
    </location>
    <ligand>
        <name>[4Fe-4S] cluster</name>
        <dbReference type="ChEBI" id="CHEBI:49883"/>
        <note>4Fe-4S-S-AdoMet</note>
    </ligand>
</feature>
<dbReference type="InterPro" id="IPR007197">
    <property type="entry name" value="rSAM"/>
</dbReference>
<name>A0A9D1ISF5_9FIRM</name>
<gene>
    <name evidence="7" type="ORF">IAD19_06920</name>
</gene>
<accession>A0A9D1ISF5</accession>
<dbReference type="SFLD" id="SFLDG01099">
    <property type="entry name" value="Uncharacterised_Radical_SAM_Su"/>
    <property type="match status" value="1"/>
</dbReference>
<feature type="domain" description="Radical SAM core" evidence="6">
    <location>
        <begin position="59"/>
        <end position="219"/>
    </location>
</feature>
<evidence type="ECO:0000256" key="5">
    <source>
        <dbReference type="PIRSR" id="PIRSR004869-50"/>
    </source>
</evidence>
<reference evidence="7" key="2">
    <citation type="journal article" date="2021" name="PeerJ">
        <title>Extensive microbial diversity within the chicken gut microbiome revealed by metagenomics and culture.</title>
        <authorList>
            <person name="Gilroy R."/>
            <person name="Ravi A."/>
            <person name="Getino M."/>
            <person name="Pursley I."/>
            <person name="Horton D.L."/>
            <person name="Alikhan N.F."/>
            <person name="Baker D."/>
            <person name="Gharbi K."/>
            <person name="Hall N."/>
            <person name="Watson M."/>
            <person name="Adriaenssens E.M."/>
            <person name="Foster-Nyarko E."/>
            <person name="Jarju S."/>
            <person name="Secka A."/>
            <person name="Antonio M."/>
            <person name="Oren A."/>
            <person name="Chaudhuri R.R."/>
            <person name="La Ragione R."/>
            <person name="Hildebrand F."/>
            <person name="Pallen M.J."/>
        </authorList>
    </citation>
    <scope>NUCLEOTIDE SEQUENCE</scope>
    <source>
        <strain evidence="7">4509</strain>
    </source>
</reference>
<keyword evidence="3 5" id="KW-0408">Iron</keyword>
<feature type="binding site" evidence="5">
    <location>
        <position position="68"/>
    </location>
    <ligand>
        <name>[4Fe-4S] cluster</name>
        <dbReference type="ChEBI" id="CHEBI:49883"/>
        <note>4Fe-4S-S-AdoMet</note>
    </ligand>
</feature>
<comment type="caution">
    <text evidence="7">The sequence shown here is derived from an EMBL/GenBank/DDBJ whole genome shotgun (WGS) entry which is preliminary data.</text>
</comment>
<keyword evidence="1 5" id="KW-0949">S-adenosyl-L-methionine</keyword>
<dbReference type="PIRSF" id="PIRSF004869">
    <property type="entry name" value="PflX_prd"/>
    <property type="match status" value="1"/>
</dbReference>
<evidence type="ECO:0000313" key="8">
    <source>
        <dbReference type="Proteomes" id="UP000824082"/>
    </source>
</evidence>
<evidence type="ECO:0000256" key="2">
    <source>
        <dbReference type="ARBA" id="ARBA00022723"/>
    </source>
</evidence>
<reference evidence="7" key="1">
    <citation type="submission" date="2020-10" db="EMBL/GenBank/DDBJ databases">
        <authorList>
            <person name="Gilroy R."/>
        </authorList>
    </citation>
    <scope>NUCLEOTIDE SEQUENCE</scope>
    <source>
        <strain evidence="7">4509</strain>
    </source>
</reference>
<keyword evidence="2 5" id="KW-0479">Metal-binding</keyword>
<dbReference type="InterPro" id="IPR058240">
    <property type="entry name" value="rSAM_sf"/>
</dbReference>
<evidence type="ECO:0000313" key="7">
    <source>
        <dbReference type="EMBL" id="HIU42270.1"/>
    </source>
</evidence>
<dbReference type="GO" id="GO:0051536">
    <property type="term" value="F:iron-sulfur cluster binding"/>
    <property type="evidence" value="ECO:0007669"/>
    <property type="project" value="UniProtKB-KW"/>
</dbReference>
<evidence type="ECO:0000256" key="4">
    <source>
        <dbReference type="ARBA" id="ARBA00023014"/>
    </source>
</evidence>
<dbReference type="Proteomes" id="UP000824082">
    <property type="component" value="Unassembled WGS sequence"/>
</dbReference>
<evidence type="ECO:0000259" key="6">
    <source>
        <dbReference type="Pfam" id="PF04055"/>
    </source>
</evidence>
<dbReference type="Gene3D" id="3.20.20.70">
    <property type="entry name" value="Aldolase class I"/>
    <property type="match status" value="1"/>
</dbReference>
<dbReference type="PANTHER" id="PTHR43075:SF1">
    <property type="entry name" value="FORMATE LYASE ACTIVATING ENZYME, PUTATIVE (AFU_ORTHOLOGUE AFUA_2G15630)-RELATED"/>
    <property type="match status" value="1"/>
</dbReference>
<dbReference type="AlphaFoldDB" id="A0A9D1ISF5"/>
<sequence>MDLTDLYRHCTLCPRQCGVDRTAGQRGFCGQPAHIRAARASLHQWEEPCLAGEQGAGTIFFTGCTMDCLFCQNQELKKPGAGWPVSPERFAQICLELEQKGAACLDLVTPTMFLPSLIPAIRLAREQGCTLPVVYNTSGYEQPNLLRLLEGTVDIWLPDFKYLSPNSAKMYSKTENYVENILSVLNEMVRQQPKPVFDAQGRMKKGVLIRHLMLPGMERETRQILRTIQKRYGNQVWFSLMSQYTPTPAVADHPVLCRPVDPAVYQSTVRYALSIGLEQGFVQEEGAVSESFIPDFSTGEGILHSISLPDSHCFSFQQE</sequence>
<dbReference type="SFLD" id="SFLDS00029">
    <property type="entry name" value="Radical_SAM"/>
    <property type="match status" value="1"/>
</dbReference>